<name>A0A952KEZ7_9PROT</name>
<keyword evidence="2" id="KW-0732">Signal</keyword>
<comment type="caution">
    <text evidence="3">The sequence shown here is derived from an EMBL/GenBank/DDBJ whole genome shotgun (WGS) entry which is preliminary data.</text>
</comment>
<protein>
    <submittedName>
        <fullName evidence="3">Uncharacterized protein</fullName>
    </submittedName>
</protein>
<feature type="compositionally biased region" description="Low complexity" evidence="1">
    <location>
        <begin position="274"/>
        <end position="287"/>
    </location>
</feature>
<feature type="region of interest" description="Disordered" evidence="1">
    <location>
        <begin position="238"/>
        <end position="318"/>
    </location>
</feature>
<sequence>MRQVGISRIATAGGAALLLLALAGPAAAAVDLGNLSADDMRALQRILETERTNAPKRLPSGLSVTVVQTRTSPRVCRIFRIGRQGQENQAVGCRIGAQRWALNASIDVAQAAPVDPSPEQPVARPQVVAQSRPVQNPEDEGVEEAGAAPEAPARRSAQTPDAGRAPAETQVAALPRAPFRAPKPLARPDAPDVAAPAAAGPTQAPVPRARPTPGGAAPAATASVPAVAPVVEIDPSLRVLTSPPAAPPPRLRPGSSRPAAVAAAPAEPPPVPAAPAAASPVPSSVAEPPAPAASPIPNPATPNPVALAPAPKGPESLINVPPAAFAPAPAVETLLPRAAAVPVAPAPFAVPPPRVRPEVAAAHPAQGLAPPATRPIPPGAADVPVPRRRPG</sequence>
<feature type="region of interest" description="Disordered" evidence="1">
    <location>
        <begin position="113"/>
        <end position="225"/>
    </location>
</feature>
<evidence type="ECO:0000256" key="2">
    <source>
        <dbReference type="SAM" id="SignalP"/>
    </source>
</evidence>
<evidence type="ECO:0000313" key="3">
    <source>
        <dbReference type="EMBL" id="MBW8727027.1"/>
    </source>
</evidence>
<organism evidence="3 4">
    <name type="scientific">Inquilinus limosus</name>
    <dbReference type="NCBI Taxonomy" id="171674"/>
    <lineage>
        <taxon>Bacteria</taxon>
        <taxon>Pseudomonadati</taxon>
        <taxon>Pseudomonadota</taxon>
        <taxon>Alphaproteobacteria</taxon>
        <taxon>Rhodospirillales</taxon>
        <taxon>Rhodospirillaceae</taxon>
        <taxon>Inquilinus</taxon>
    </lineage>
</organism>
<evidence type="ECO:0000256" key="1">
    <source>
        <dbReference type="SAM" id="MobiDB-lite"/>
    </source>
</evidence>
<accession>A0A952KEZ7</accession>
<feature type="compositionally biased region" description="Pro residues" evidence="1">
    <location>
        <begin position="288"/>
        <end position="302"/>
    </location>
</feature>
<feature type="compositionally biased region" description="Low complexity" evidence="1">
    <location>
        <begin position="252"/>
        <end position="265"/>
    </location>
</feature>
<evidence type="ECO:0000313" key="4">
    <source>
        <dbReference type="Proteomes" id="UP000700706"/>
    </source>
</evidence>
<proteinExistence type="predicted"/>
<feature type="chain" id="PRO_5037947936" evidence="2">
    <location>
        <begin position="29"/>
        <end position="391"/>
    </location>
</feature>
<dbReference type="EMBL" id="JAEKLZ010000249">
    <property type="protein sequence ID" value="MBW8727027.1"/>
    <property type="molecule type" value="Genomic_DNA"/>
</dbReference>
<reference evidence="3" key="1">
    <citation type="submission" date="2020-06" db="EMBL/GenBank/DDBJ databases">
        <title>Stable isotope informed genome-resolved metagenomics uncovers potential trophic interactions in rhizosphere soil.</title>
        <authorList>
            <person name="Starr E.P."/>
            <person name="Shi S."/>
            <person name="Blazewicz S.J."/>
            <person name="Koch B.J."/>
            <person name="Probst A.J."/>
            <person name="Hungate B.A."/>
            <person name="Pett-Ridge J."/>
            <person name="Firestone M.K."/>
            <person name="Banfield J.F."/>
        </authorList>
    </citation>
    <scope>NUCLEOTIDE SEQUENCE</scope>
    <source>
        <strain evidence="3">YM_69_17</strain>
    </source>
</reference>
<feature type="compositionally biased region" description="Low complexity" evidence="1">
    <location>
        <begin position="187"/>
        <end position="225"/>
    </location>
</feature>
<feature type="region of interest" description="Disordered" evidence="1">
    <location>
        <begin position="359"/>
        <end position="391"/>
    </location>
</feature>
<dbReference type="AlphaFoldDB" id="A0A952KEZ7"/>
<dbReference type="Proteomes" id="UP000700706">
    <property type="component" value="Unassembled WGS sequence"/>
</dbReference>
<gene>
    <name evidence="3" type="ORF">JF625_18010</name>
</gene>
<feature type="signal peptide" evidence="2">
    <location>
        <begin position="1"/>
        <end position="28"/>
    </location>
</feature>